<evidence type="ECO:0000313" key="3">
    <source>
        <dbReference type="Proteomes" id="UP000183263"/>
    </source>
</evidence>
<dbReference type="PIRSF" id="PIRSF029171">
    <property type="entry name" value="Esterase_LipA"/>
    <property type="match status" value="1"/>
</dbReference>
<sequence length="370" mass="38019">MATLLVASAAVTVLPGVTATAEPAAEHGTVTAYEPRPPGWAGSDRAWYVEYTTESPTGGTTVASGAVLVPEGAPPPGGWPVIAWGHGTSGLAPQCGFTATDGRYDADIVARFQDQGYAVVAPDYLGLGPTAETPHPYLHSRTEATATVDLVRAAVSANPDLSDTWAVVGVSQGGHAALNAGHLAGSRAPELDFRGTAALAPATNIDKAFALVGPYVPEIPGLDGATAYFAAALAGLRVAAPDLDLAAYLTPTGAELVDGLETLCVQDWGDRVGGASLGSLMTRPAFDGELASRLQQYMAVPTAGYDRPVLVTHGYADTTVPVVTTLALLGEFQVAGTQYEFHTYDVEHGGIVDASWPQLLPYLAGILAPA</sequence>
<dbReference type="PANTHER" id="PTHR34853:SF1">
    <property type="entry name" value="LIPASE 5"/>
    <property type="match status" value="1"/>
</dbReference>
<feature type="signal peptide" evidence="1">
    <location>
        <begin position="1"/>
        <end position="19"/>
    </location>
</feature>
<dbReference type="EMBL" id="FNDN01000013">
    <property type="protein sequence ID" value="SDI93637.1"/>
    <property type="molecule type" value="Genomic_DNA"/>
</dbReference>
<evidence type="ECO:0000313" key="2">
    <source>
        <dbReference type="EMBL" id="SDI93637.1"/>
    </source>
</evidence>
<organism evidence="2 3">
    <name type="scientific">Rhodococcus triatomae</name>
    <dbReference type="NCBI Taxonomy" id="300028"/>
    <lineage>
        <taxon>Bacteria</taxon>
        <taxon>Bacillati</taxon>
        <taxon>Actinomycetota</taxon>
        <taxon>Actinomycetes</taxon>
        <taxon>Mycobacteriales</taxon>
        <taxon>Nocardiaceae</taxon>
        <taxon>Rhodococcus</taxon>
    </lineage>
</organism>
<protein>
    <submittedName>
        <fullName evidence="2">Secretory lipase</fullName>
    </submittedName>
</protein>
<accession>A0A1G8PMF3</accession>
<dbReference type="Gene3D" id="3.40.50.1820">
    <property type="entry name" value="alpha/beta hydrolase"/>
    <property type="match status" value="2"/>
</dbReference>
<dbReference type="Proteomes" id="UP000183263">
    <property type="component" value="Unassembled WGS sequence"/>
</dbReference>
<gene>
    <name evidence="2" type="ORF">SAMN05444695_11380</name>
</gene>
<dbReference type="GO" id="GO:0016042">
    <property type="term" value="P:lipid catabolic process"/>
    <property type="evidence" value="ECO:0007669"/>
    <property type="project" value="InterPro"/>
</dbReference>
<evidence type="ECO:0000256" key="1">
    <source>
        <dbReference type="SAM" id="SignalP"/>
    </source>
</evidence>
<dbReference type="InterPro" id="IPR029058">
    <property type="entry name" value="AB_hydrolase_fold"/>
</dbReference>
<keyword evidence="1" id="KW-0732">Signal</keyword>
<dbReference type="PANTHER" id="PTHR34853">
    <property type="match status" value="1"/>
</dbReference>
<dbReference type="Pfam" id="PF03583">
    <property type="entry name" value="LIP"/>
    <property type="match status" value="1"/>
</dbReference>
<reference evidence="2 3" key="1">
    <citation type="submission" date="2016-10" db="EMBL/GenBank/DDBJ databases">
        <authorList>
            <person name="de Groot N.N."/>
        </authorList>
    </citation>
    <scope>NUCLEOTIDE SEQUENCE [LARGE SCALE GENOMIC DNA]</scope>
    <source>
        <strain evidence="2 3">DSM 44892</strain>
    </source>
</reference>
<dbReference type="SUPFAM" id="SSF53474">
    <property type="entry name" value="alpha/beta-Hydrolases"/>
    <property type="match status" value="1"/>
</dbReference>
<keyword evidence="3" id="KW-1185">Reference proteome</keyword>
<proteinExistence type="predicted"/>
<name>A0A1G8PMF3_9NOCA</name>
<dbReference type="InterPro" id="IPR005152">
    <property type="entry name" value="Lipase_secreted"/>
</dbReference>
<feature type="chain" id="PRO_5038675571" evidence="1">
    <location>
        <begin position="20"/>
        <end position="370"/>
    </location>
</feature>
<dbReference type="GO" id="GO:0004806">
    <property type="term" value="F:triacylglycerol lipase activity"/>
    <property type="evidence" value="ECO:0007669"/>
    <property type="project" value="InterPro"/>
</dbReference>
<dbReference type="AlphaFoldDB" id="A0A1G8PMF3"/>